<dbReference type="InterPro" id="IPR015815">
    <property type="entry name" value="HIBADH-related"/>
</dbReference>
<dbReference type="Pfam" id="PF03446">
    <property type="entry name" value="NAD_binding_2"/>
    <property type="match status" value="1"/>
</dbReference>
<evidence type="ECO:0000259" key="4">
    <source>
        <dbReference type="Pfam" id="PF03446"/>
    </source>
</evidence>
<dbReference type="GO" id="GO:0051287">
    <property type="term" value="F:NAD binding"/>
    <property type="evidence" value="ECO:0007669"/>
    <property type="project" value="InterPro"/>
</dbReference>
<dbReference type="RefSeq" id="WP_085933734.1">
    <property type="nucleotide sequence ID" value="NZ_FUWJ01000002.1"/>
</dbReference>
<feature type="active site" evidence="3">
    <location>
        <position position="170"/>
    </location>
</feature>
<organism evidence="6 7">
    <name type="scientific">Enhydrobacter aerosaccus</name>
    <dbReference type="NCBI Taxonomy" id="225324"/>
    <lineage>
        <taxon>Bacteria</taxon>
        <taxon>Pseudomonadati</taxon>
        <taxon>Pseudomonadota</taxon>
        <taxon>Alphaproteobacteria</taxon>
        <taxon>Hyphomicrobiales</taxon>
        <taxon>Enhydrobacter</taxon>
    </lineage>
</organism>
<evidence type="ECO:0000256" key="3">
    <source>
        <dbReference type="PIRSR" id="PIRSR000103-1"/>
    </source>
</evidence>
<gene>
    <name evidence="6" type="ORF">SAMN02745126_02001</name>
</gene>
<dbReference type="STRING" id="225324.SAMN02745126_02001"/>
<keyword evidence="1" id="KW-0560">Oxidoreductase</keyword>
<dbReference type="InterPro" id="IPR008927">
    <property type="entry name" value="6-PGluconate_DH-like_C_sf"/>
</dbReference>
<dbReference type="SUPFAM" id="SSF51735">
    <property type="entry name" value="NAD(P)-binding Rossmann-fold domains"/>
    <property type="match status" value="1"/>
</dbReference>
<proteinExistence type="predicted"/>
<dbReference type="Pfam" id="PF14833">
    <property type="entry name" value="NAD_binding_11"/>
    <property type="match status" value="1"/>
</dbReference>
<dbReference type="GO" id="GO:0050661">
    <property type="term" value="F:NADP binding"/>
    <property type="evidence" value="ECO:0007669"/>
    <property type="project" value="InterPro"/>
</dbReference>
<evidence type="ECO:0000256" key="2">
    <source>
        <dbReference type="ARBA" id="ARBA00023027"/>
    </source>
</evidence>
<protein>
    <submittedName>
        <fullName evidence="6">3-hydroxyisobutyrate dehydrogenase</fullName>
    </submittedName>
</protein>
<dbReference type="AlphaFoldDB" id="A0A1T4MXM3"/>
<evidence type="ECO:0000313" key="6">
    <source>
        <dbReference type="EMBL" id="SJZ71408.1"/>
    </source>
</evidence>
<dbReference type="InterPro" id="IPR013328">
    <property type="entry name" value="6PGD_dom2"/>
</dbReference>
<dbReference type="InterPro" id="IPR006115">
    <property type="entry name" value="6PGDH_NADP-bd"/>
</dbReference>
<dbReference type="Proteomes" id="UP000190092">
    <property type="component" value="Unassembled WGS sequence"/>
</dbReference>
<reference evidence="7" key="1">
    <citation type="submission" date="2017-02" db="EMBL/GenBank/DDBJ databases">
        <authorList>
            <person name="Varghese N."/>
            <person name="Submissions S."/>
        </authorList>
    </citation>
    <scope>NUCLEOTIDE SEQUENCE [LARGE SCALE GENOMIC DNA]</scope>
    <source>
        <strain evidence="7">ATCC 27094</strain>
    </source>
</reference>
<accession>A0A1T4MXM3</accession>
<dbReference type="GO" id="GO:0016616">
    <property type="term" value="F:oxidoreductase activity, acting on the CH-OH group of donors, NAD or NADP as acceptor"/>
    <property type="evidence" value="ECO:0007669"/>
    <property type="project" value="TreeGrafter"/>
</dbReference>
<dbReference type="PANTHER" id="PTHR22981:SF7">
    <property type="entry name" value="3-HYDROXYISOBUTYRATE DEHYDROGENASE, MITOCHONDRIAL"/>
    <property type="match status" value="1"/>
</dbReference>
<sequence length="311" mass="33012">MKVGFIGLGLMGSGMTANLQKAGYTLVVHDARREAAEKLMAAGAEWAESPKAVASASELVFTSLPGPPEFEAVATGRNGLIEGMSPGQVLFDLSTNSPTLIRRLHGAFAAKGAHLLDSPVSGGPGGAASGKMALWVSGDEESFNRHRPVLDAMGDQIFYMGAIGAASVAKLVHNLSGYIVNTALAETFTMGVKAGVDPLLLWKAVRQGANGRRRTFDSLAEHFLANNYDPARFALKLAHKDVSLATQLGREVGVPMRLSNLTLEEMTEALGRGWQTRDSRSAMLLQQERAGVSIAVDPDDLRAILRADSNN</sequence>
<dbReference type="PANTHER" id="PTHR22981">
    <property type="entry name" value="3-HYDROXYISOBUTYRATE DEHYDROGENASE-RELATED"/>
    <property type="match status" value="1"/>
</dbReference>
<dbReference type="Gene3D" id="1.10.1040.10">
    <property type="entry name" value="N-(1-d-carboxylethyl)-l-norvaline Dehydrogenase, domain 2"/>
    <property type="match status" value="1"/>
</dbReference>
<feature type="domain" description="6-phosphogluconate dehydrogenase NADP-binding" evidence="4">
    <location>
        <begin position="2"/>
        <end position="161"/>
    </location>
</feature>
<keyword evidence="2" id="KW-0520">NAD</keyword>
<evidence type="ECO:0000259" key="5">
    <source>
        <dbReference type="Pfam" id="PF14833"/>
    </source>
</evidence>
<keyword evidence="7" id="KW-1185">Reference proteome</keyword>
<feature type="domain" description="3-hydroxyisobutyrate dehydrogenase-like NAD-binding" evidence="5">
    <location>
        <begin position="164"/>
        <end position="280"/>
    </location>
</feature>
<dbReference type="OrthoDB" id="9812907at2"/>
<evidence type="ECO:0000313" key="7">
    <source>
        <dbReference type="Proteomes" id="UP000190092"/>
    </source>
</evidence>
<dbReference type="InterPro" id="IPR036291">
    <property type="entry name" value="NAD(P)-bd_dom_sf"/>
</dbReference>
<evidence type="ECO:0000256" key="1">
    <source>
        <dbReference type="ARBA" id="ARBA00023002"/>
    </source>
</evidence>
<name>A0A1T4MXM3_9HYPH</name>
<dbReference type="EMBL" id="FUWJ01000002">
    <property type="protein sequence ID" value="SJZ71408.1"/>
    <property type="molecule type" value="Genomic_DNA"/>
</dbReference>
<dbReference type="InterPro" id="IPR029154">
    <property type="entry name" value="HIBADH-like_NADP-bd"/>
</dbReference>
<dbReference type="PIRSF" id="PIRSF000103">
    <property type="entry name" value="HIBADH"/>
    <property type="match status" value="1"/>
</dbReference>
<dbReference type="SUPFAM" id="SSF48179">
    <property type="entry name" value="6-phosphogluconate dehydrogenase C-terminal domain-like"/>
    <property type="match status" value="1"/>
</dbReference>
<dbReference type="Gene3D" id="3.40.50.720">
    <property type="entry name" value="NAD(P)-binding Rossmann-like Domain"/>
    <property type="match status" value="1"/>
</dbReference>